<dbReference type="InterPro" id="IPR039425">
    <property type="entry name" value="RNA_pol_sigma-70-like"/>
</dbReference>
<dbReference type="SUPFAM" id="SSF88946">
    <property type="entry name" value="Sigma2 domain of RNA polymerase sigma factors"/>
    <property type="match status" value="1"/>
</dbReference>
<dbReference type="PANTHER" id="PTHR43133:SF25">
    <property type="entry name" value="RNA POLYMERASE SIGMA FACTOR RFAY-RELATED"/>
    <property type="match status" value="1"/>
</dbReference>
<dbReference type="NCBIfam" id="TIGR02937">
    <property type="entry name" value="sigma70-ECF"/>
    <property type="match status" value="1"/>
</dbReference>
<dbReference type="CDD" id="cd06171">
    <property type="entry name" value="Sigma70_r4"/>
    <property type="match status" value="1"/>
</dbReference>
<proteinExistence type="inferred from homology"/>
<dbReference type="PANTHER" id="PTHR43133">
    <property type="entry name" value="RNA POLYMERASE ECF-TYPE SIGMA FACTO"/>
    <property type="match status" value="1"/>
</dbReference>
<dbReference type="Pfam" id="PF22029">
    <property type="entry name" value="PhyR_sigma2"/>
    <property type="match status" value="1"/>
</dbReference>
<dbReference type="InterPro" id="IPR013249">
    <property type="entry name" value="RNA_pol_sigma70_r4_t2"/>
</dbReference>
<feature type="domain" description="RNA polymerase sigma factor 70 region 4 type 2" evidence="5">
    <location>
        <begin position="103"/>
        <end position="154"/>
    </location>
</feature>
<dbReference type="InterPro" id="IPR014284">
    <property type="entry name" value="RNA_pol_sigma-70_dom"/>
</dbReference>
<dbReference type="InterPro" id="IPR013325">
    <property type="entry name" value="RNA_pol_sigma_r2"/>
</dbReference>
<reference evidence="7 8" key="1">
    <citation type="submission" date="2016-06" db="EMBL/GenBank/DDBJ databases">
        <title>Complete genome sequences of Bordetella bronchialis and Bordetella flabilis.</title>
        <authorList>
            <person name="LiPuma J.J."/>
            <person name="Spilker T."/>
        </authorList>
    </citation>
    <scope>NUCLEOTIDE SEQUENCE [LARGE SCALE GENOMIC DNA]</scope>
    <source>
        <strain evidence="7 8">AU3182</strain>
    </source>
</reference>
<name>A0ABM6CSM4_9BORD</name>
<dbReference type="Gene3D" id="1.10.1740.10">
    <property type="match status" value="1"/>
</dbReference>
<evidence type="ECO:0000256" key="4">
    <source>
        <dbReference type="ARBA" id="ARBA00023163"/>
    </source>
</evidence>
<evidence type="ECO:0000259" key="6">
    <source>
        <dbReference type="Pfam" id="PF22029"/>
    </source>
</evidence>
<evidence type="ECO:0000256" key="2">
    <source>
        <dbReference type="ARBA" id="ARBA00023015"/>
    </source>
</evidence>
<dbReference type="Proteomes" id="UP000091897">
    <property type="component" value="Chromosome"/>
</dbReference>
<evidence type="ECO:0000256" key="1">
    <source>
        <dbReference type="ARBA" id="ARBA00010641"/>
    </source>
</evidence>
<dbReference type="EMBL" id="CP016170">
    <property type="protein sequence ID" value="ANN67056.1"/>
    <property type="molecule type" value="Genomic_DNA"/>
</dbReference>
<sequence>MDDMMRLVEPLIPALRRYARALLRDKSLADDLVQDCLERVIARWHQRRDVADTRKWVFAILHNLAMDHLRRARPRNADLTLDQVDDDALAVRPSQEDGLRYGDVLRALEQLPDEQRSVLLLVSVEDMTYEEAAKVLDIPTGTVTSRLARAREKLLRILHGAMTAGGGPVDGLHGQARAVPGRPVLRRVK</sequence>
<dbReference type="InterPro" id="IPR053866">
    <property type="entry name" value="PhyR_sigma2"/>
</dbReference>
<accession>A0ABM6CSM4</accession>
<protein>
    <submittedName>
        <fullName evidence="7">RNA polymerase subunit sigma</fullName>
    </submittedName>
</protein>
<keyword evidence="3" id="KW-0731">Sigma factor</keyword>
<organism evidence="7 8">
    <name type="scientific">Bordetella bronchialis</name>
    <dbReference type="NCBI Taxonomy" id="463025"/>
    <lineage>
        <taxon>Bacteria</taxon>
        <taxon>Pseudomonadati</taxon>
        <taxon>Pseudomonadota</taxon>
        <taxon>Betaproteobacteria</taxon>
        <taxon>Burkholderiales</taxon>
        <taxon>Alcaligenaceae</taxon>
        <taxon>Bordetella</taxon>
    </lineage>
</organism>
<evidence type="ECO:0000259" key="5">
    <source>
        <dbReference type="Pfam" id="PF08281"/>
    </source>
</evidence>
<evidence type="ECO:0000313" key="7">
    <source>
        <dbReference type="EMBL" id="ANN67056.1"/>
    </source>
</evidence>
<dbReference type="Gene3D" id="1.10.10.10">
    <property type="entry name" value="Winged helix-like DNA-binding domain superfamily/Winged helix DNA-binding domain"/>
    <property type="match status" value="1"/>
</dbReference>
<evidence type="ECO:0000313" key="8">
    <source>
        <dbReference type="Proteomes" id="UP000091897"/>
    </source>
</evidence>
<comment type="similarity">
    <text evidence="1">Belongs to the sigma-70 factor family. ECF subfamily.</text>
</comment>
<dbReference type="InterPro" id="IPR036388">
    <property type="entry name" value="WH-like_DNA-bd_sf"/>
</dbReference>
<dbReference type="InterPro" id="IPR013324">
    <property type="entry name" value="RNA_pol_sigma_r3/r4-like"/>
</dbReference>
<keyword evidence="2" id="KW-0805">Transcription regulation</keyword>
<keyword evidence="4" id="KW-0804">Transcription</keyword>
<keyword evidence="8" id="KW-1185">Reference proteome</keyword>
<dbReference type="SUPFAM" id="SSF88659">
    <property type="entry name" value="Sigma3 and sigma4 domains of RNA polymerase sigma factors"/>
    <property type="match status" value="1"/>
</dbReference>
<evidence type="ECO:0000256" key="3">
    <source>
        <dbReference type="ARBA" id="ARBA00023082"/>
    </source>
</evidence>
<gene>
    <name evidence="7" type="ORF">BAU06_12820</name>
</gene>
<feature type="domain" description="PhyR sigma2" evidence="6">
    <location>
        <begin position="8"/>
        <end position="62"/>
    </location>
</feature>
<dbReference type="Pfam" id="PF08281">
    <property type="entry name" value="Sigma70_r4_2"/>
    <property type="match status" value="1"/>
</dbReference>